<dbReference type="Proteomes" id="UP001243009">
    <property type="component" value="Unassembled WGS sequence"/>
</dbReference>
<dbReference type="Gene3D" id="2.150.10.10">
    <property type="entry name" value="Serralysin-like metalloprotease, C-terminal"/>
    <property type="match status" value="1"/>
</dbReference>
<protein>
    <recommendedName>
        <fullName evidence="3">Head domain of trimeric autotransporter adhesin</fullName>
    </recommendedName>
</protein>
<dbReference type="SUPFAM" id="SSF51161">
    <property type="entry name" value="Trimeric LpxA-like enzymes"/>
    <property type="match status" value="1"/>
</dbReference>
<comment type="caution">
    <text evidence="1">The sequence shown here is derived from an EMBL/GenBank/DDBJ whole genome shotgun (WGS) entry which is preliminary data.</text>
</comment>
<accession>A0ABT9E4N1</accession>
<dbReference type="EMBL" id="JAUTWS010000023">
    <property type="protein sequence ID" value="MDO9711035.1"/>
    <property type="molecule type" value="Genomic_DNA"/>
</dbReference>
<reference evidence="1 2" key="1">
    <citation type="submission" date="2023-08" db="EMBL/GenBank/DDBJ databases">
        <title>The draft genome sequence of Paracraurococcus sp. LOR1-02.</title>
        <authorList>
            <person name="Kingkaew E."/>
            <person name="Tanasupawat S."/>
        </authorList>
    </citation>
    <scope>NUCLEOTIDE SEQUENCE [LARGE SCALE GENOMIC DNA]</scope>
    <source>
        <strain evidence="1 2">LOR1-02</strain>
    </source>
</reference>
<dbReference type="InterPro" id="IPR011049">
    <property type="entry name" value="Serralysin-like_metalloprot_C"/>
</dbReference>
<dbReference type="InterPro" id="IPR011004">
    <property type="entry name" value="Trimer_LpxA-like_sf"/>
</dbReference>
<sequence length="338" mass="34413">MNSGFLPLVSTGLRYGAGRNNLTIGDGDALSGSQSQNAIVLGTNNQVNGLQDLSIIIGSSNTLHGTQAYANGSLNAGNIIIGNGTTMYGNTNVSASDGDMVLIGNKITVGTASSTFKYSGVAIGKSATVGTGVSLGAGAQSSSGTAVGLGASAGSSVAIGGAATANSSNSIALGNNSTDNSQTYAIGIHQNGKPRAPSSLALGGANSNGQTLTMQVYNSTSDATQTELFAWTSLSNRMVLIANSCWFFKAYAVAHRTDSKGDRMAWEYVGCIKRDATAATTALIGAVTTVNTFNTGSLTWIITWDADTTNGALRARVTGESAKTIQWHIRVDAIEVFG</sequence>
<dbReference type="RefSeq" id="WP_305105893.1">
    <property type="nucleotide sequence ID" value="NZ_JAUTWS010000023.1"/>
</dbReference>
<evidence type="ECO:0000313" key="2">
    <source>
        <dbReference type="Proteomes" id="UP001243009"/>
    </source>
</evidence>
<name>A0ABT9E4N1_9PROT</name>
<evidence type="ECO:0000313" key="1">
    <source>
        <dbReference type="EMBL" id="MDO9711035.1"/>
    </source>
</evidence>
<evidence type="ECO:0008006" key="3">
    <source>
        <dbReference type="Google" id="ProtNLM"/>
    </source>
</evidence>
<keyword evidence="2" id="KW-1185">Reference proteome</keyword>
<organism evidence="1 2">
    <name type="scientific">Paracraurococcus lichenis</name>
    <dbReference type="NCBI Taxonomy" id="3064888"/>
    <lineage>
        <taxon>Bacteria</taxon>
        <taxon>Pseudomonadati</taxon>
        <taxon>Pseudomonadota</taxon>
        <taxon>Alphaproteobacteria</taxon>
        <taxon>Acetobacterales</taxon>
        <taxon>Roseomonadaceae</taxon>
        <taxon>Paracraurococcus</taxon>
    </lineage>
</organism>
<gene>
    <name evidence="1" type="ORF">Q7A36_21970</name>
</gene>
<proteinExistence type="predicted"/>